<proteinExistence type="predicted"/>
<evidence type="ECO:0000313" key="3">
    <source>
        <dbReference type="EMBL" id="NOU70018.1"/>
    </source>
</evidence>
<comment type="caution">
    <text evidence="3">The sequence shown here is derived from an EMBL/GenBank/DDBJ whole genome shotgun (WGS) entry which is preliminary data.</text>
</comment>
<sequence length="1063" mass="110837">MSKSSSNIVRFNLKNKTKDIQGGEKKVMKKSLSVILSTAMALSMFSSVAFGKTSADFTDLKDLDAATKAKFDALISAGIFDGVSETTFGLKDEMNRAQFAKVAALITGIEVNKDLKTSSFSDVKVDDAANGYALPFIEALKTAGITDGYAEGQYNPAGKVTKEQLATFLVRVLGKDAEAKAKTGTDTTVSGWAQGYVALALELKLLPAGADGKFGGQGNATRDLLLTGAYEAKAQYVSPGKVSVTEAKATGVKSVTVTFNKPVDTDKAKVALTKGSVAVATTAKFADDKKSVVLTLTDVKISDGSYTATLSGLDAAGVDKTTATFTGETEKVTKLSFVNASDKIAKSKSVTVRIKAENQYGEVASINGGSYTAYVLGESKSVTRNEDTGLLEIKLNTQWKNMAPGATGTAPTNTEYQSELDVLPINVFLTNTSVSVQKTYKIGTEPIVSKIELGAAKYPNVKTSLTEAGDYAEFALSRFDQYGDVVDEGAVDAARTNYDAIITPYSFDALSVKKQAAGGAYDKVRITLDKNTEKTGDYTATVYVGASSATATVKVESTKVANKVEFGSFTGVLAEGDLVKYIPIVAYDAAGNKLSASDIASNANSNRFAISVSGATIPADGGFIGSGPDTYKNGNAAIVQSGEHKGELKLTGVTATANSVVFVNVGIYSANVQNNAQQSFTVQSTRKPETIVLDGDKPAQKGIATSATTVKWFVKDQYGEKLANTITAYQNDYLVRVTVTDSTYANYTDGTHSYNAVGDKTFDVSAANFGTGFNSTGLVLTAGSTPGTTKIKAQLIQVKDSNHVAIADNVLKTIDSSLTVVANSGLTYSVNAVKDLYAALDSSLTPAFDKNLTGLTSDATPVPVADVDGDGTADYAFNSSLGRALAVSAKDKSGDAVKLPGGLIVSASSSNQDVVKTVQKVNEVTVIGNKAGKASVTVVYKTTTGVTADTTLDVNVKADQVVASTVTADTTSSVSSTTLTGTVKAYSVLSGLKVVDNYGVEYTGSKLDKYRTFLGLQYVVTDVVGGGTVTVNADGTLTFAGTVTNFNIKAIANGKTVTAIVQP</sequence>
<evidence type="ECO:0000259" key="2">
    <source>
        <dbReference type="PROSITE" id="PS51272"/>
    </source>
</evidence>
<evidence type="ECO:0000256" key="1">
    <source>
        <dbReference type="ARBA" id="ARBA00022729"/>
    </source>
</evidence>
<dbReference type="EMBL" id="WHOA01000005">
    <property type="protein sequence ID" value="NOU70018.1"/>
    <property type="molecule type" value="Genomic_DNA"/>
</dbReference>
<gene>
    <name evidence="3" type="ORF">GC098_00960</name>
</gene>
<evidence type="ECO:0000313" key="4">
    <source>
        <dbReference type="Proteomes" id="UP000616779"/>
    </source>
</evidence>
<name>A0ABX1XN93_9BACL</name>
<keyword evidence="4" id="KW-1185">Reference proteome</keyword>
<keyword evidence="1" id="KW-0732">Signal</keyword>
<dbReference type="InterPro" id="IPR001119">
    <property type="entry name" value="SLH_dom"/>
</dbReference>
<dbReference type="Proteomes" id="UP000616779">
    <property type="component" value="Unassembled WGS sequence"/>
</dbReference>
<protein>
    <recommendedName>
        <fullName evidence="2">SLH domain-containing protein</fullName>
    </recommendedName>
</protein>
<reference evidence="3 4" key="1">
    <citation type="submission" date="2019-10" db="EMBL/GenBank/DDBJ databases">
        <title>Description of Paenibacillus terrestris sp. nov.</title>
        <authorList>
            <person name="Carlier A."/>
            <person name="Qi S."/>
        </authorList>
    </citation>
    <scope>NUCLEOTIDE SEQUENCE [LARGE SCALE GENOMIC DNA]</scope>
    <source>
        <strain evidence="3 4">LMG 31458</strain>
    </source>
</reference>
<feature type="domain" description="SLH" evidence="2">
    <location>
        <begin position="120"/>
        <end position="183"/>
    </location>
</feature>
<dbReference type="RefSeq" id="WP_171640113.1">
    <property type="nucleotide sequence ID" value="NZ_WHOA01000005.1"/>
</dbReference>
<accession>A0ABX1XN93</accession>
<organism evidence="3 4">
    <name type="scientific">Paenibacillus phytorum</name>
    <dbReference type="NCBI Taxonomy" id="2654977"/>
    <lineage>
        <taxon>Bacteria</taxon>
        <taxon>Bacillati</taxon>
        <taxon>Bacillota</taxon>
        <taxon>Bacilli</taxon>
        <taxon>Bacillales</taxon>
        <taxon>Paenibacillaceae</taxon>
        <taxon>Paenibacillus</taxon>
    </lineage>
</organism>
<dbReference type="PROSITE" id="PS51272">
    <property type="entry name" value="SLH"/>
    <property type="match status" value="1"/>
</dbReference>
<dbReference type="Gene3D" id="2.60.40.1220">
    <property type="match status" value="1"/>
</dbReference>
<dbReference type="Pfam" id="PF00395">
    <property type="entry name" value="SLH"/>
    <property type="match status" value="2"/>
</dbReference>
<dbReference type="InterPro" id="IPR014755">
    <property type="entry name" value="Cu-Rt/internalin_Ig-like"/>
</dbReference>